<organism evidence="1 2">
    <name type="scientific">Thalassiosira oceanica</name>
    <name type="common">Marine diatom</name>
    <dbReference type="NCBI Taxonomy" id="159749"/>
    <lineage>
        <taxon>Eukaryota</taxon>
        <taxon>Sar</taxon>
        <taxon>Stramenopiles</taxon>
        <taxon>Ochrophyta</taxon>
        <taxon>Bacillariophyta</taxon>
        <taxon>Coscinodiscophyceae</taxon>
        <taxon>Thalassiosirophycidae</taxon>
        <taxon>Thalassiosirales</taxon>
        <taxon>Thalassiosiraceae</taxon>
        <taxon>Thalassiosira</taxon>
    </lineage>
</organism>
<accession>K0SD56</accession>
<keyword evidence="2" id="KW-1185">Reference proteome</keyword>
<dbReference type="PANTHER" id="PTHR40036">
    <property type="entry name" value="MACROCIN O-METHYLTRANSFERASE"/>
    <property type="match status" value="1"/>
</dbReference>
<dbReference type="Pfam" id="PF05711">
    <property type="entry name" value="TylF"/>
    <property type="match status" value="1"/>
</dbReference>
<dbReference type="Proteomes" id="UP000266841">
    <property type="component" value="Unassembled WGS sequence"/>
</dbReference>
<protein>
    <submittedName>
        <fullName evidence="1">Uncharacterized protein</fullName>
    </submittedName>
</protein>
<evidence type="ECO:0000313" key="1">
    <source>
        <dbReference type="EMBL" id="EJK62879.1"/>
    </source>
</evidence>
<reference evidence="1 2" key="1">
    <citation type="journal article" date="2012" name="Genome Biol.">
        <title>Genome and low-iron response of an oceanic diatom adapted to chronic iron limitation.</title>
        <authorList>
            <person name="Lommer M."/>
            <person name="Specht M."/>
            <person name="Roy A.S."/>
            <person name="Kraemer L."/>
            <person name="Andreson R."/>
            <person name="Gutowska M.A."/>
            <person name="Wolf J."/>
            <person name="Bergner S.V."/>
            <person name="Schilhabel M.B."/>
            <person name="Klostermeier U.C."/>
            <person name="Beiko R.G."/>
            <person name="Rosenstiel P."/>
            <person name="Hippler M."/>
            <person name="Laroche J."/>
        </authorList>
    </citation>
    <scope>NUCLEOTIDE SEQUENCE [LARGE SCALE GENOMIC DNA]</scope>
    <source>
        <strain evidence="1 2">CCMP1005</strain>
    </source>
</reference>
<dbReference type="eggNOG" id="ENOG502S9V7">
    <property type="taxonomic scope" value="Eukaryota"/>
</dbReference>
<dbReference type="InterPro" id="IPR008884">
    <property type="entry name" value="TylF_MeTrfase"/>
</dbReference>
<dbReference type="PANTHER" id="PTHR40036:SF1">
    <property type="entry name" value="MACROCIN O-METHYLTRANSFERASE"/>
    <property type="match status" value="1"/>
</dbReference>
<proteinExistence type="predicted"/>
<name>K0SD56_THAOC</name>
<comment type="caution">
    <text evidence="1">The sequence shown here is derived from an EMBL/GenBank/DDBJ whole genome shotgun (WGS) entry which is preliminary data.</text>
</comment>
<evidence type="ECO:0000313" key="2">
    <source>
        <dbReference type="Proteomes" id="UP000266841"/>
    </source>
</evidence>
<dbReference type="AlphaFoldDB" id="K0SD56"/>
<dbReference type="Gene3D" id="3.40.50.150">
    <property type="entry name" value="Vaccinia Virus protein VP39"/>
    <property type="match status" value="1"/>
</dbReference>
<gene>
    <name evidence="1" type="ORF">THAOC_16493</name>
</gene>
<dbReference type="InterPro" id="IPR029063">
    <property type="entry name" value="SAM-dependent_MTases_sf"/>
</dbReference>
<sequence>MVKSPLGSALLLGLGLAASSVAIFVLVLSSRKESTAETTNLRRRLGLIDPHTIEIKGEGGLLCPASRMLRVDASTTLPSFIESVLHALNQASIDDRPISFLPAHYDSFASVPGGFWVEFGVFQGKTLEGAHANLSQQQKFTGTIAGFDSFEGLPEDWIKGFKAGHFGEQKDLFTMVRKRLSDEIELHKGWFQDTIPAFLTAHPEEPAAVVHLDGDLFVSATIPLSTLDERIVPGTHLIFDELILFPGYQKHEIMSLWLWMKQRRGVTLCAMGHKGKIDISPETFDPKVFLIQRCIALGSKLLVEPYVLLRYDT</sequence>
<dbReference type="OMA" id="MAPNRFA"/>
<dbReference type="OrthoDB" id="10265168at2759"/>
<dbReference type="EMBL" id="AGNL01018570">
    <property type="protein sequence ID" value="EJK62879.1"/>
    <property type="molecule type" value="Genomic_DNA"/>
</dbReference>